<evidence type="ECO:0000313" key="2">
    <source>
        <dbReference type="Proteomes" id="UP000254467"/>
    </source>
</evidence>
<organism evidence="1 2">
    <name type="scientific">Corynebacterium pilosum</name>
    <dbReference type="NCBI Taxonomy" id="35756"/>
    <lineage>
        <taxon>Bacteria</taxon>
        <taxon>Bacillati</taxon>
        <taxon>Actinomycetota</taxon>
        <taxon>Actinomycetes</taxon>
        <taxon>Mycobacteriales</taxon>
        <taxon>Corynebacteriaceae</taxon>
        <taxon>Corynebacterium</taxon>
    </lineage>
</organism>
<accession>A0A376CMM4</accession>
<proteinExistence type="predicted"/>
<dbReference type="EMBL" id="UFXQ01000001">
    <property type="protein sequence ID" value="STC69573.1"/>
    <property type="molecule type" value="Genomic_DNA"/>
</dbReference>
<protein>
    <submittedName>
        <fullName evidence="1">Uncharacterized protein</fullName>
    </submittedName>
</protein>
<sequence length="203" mass="22406">MKSGQVATPPPTHPLRLVPMTDFLADRLNNHAIAVTGISPYGFGSADMFWELPDGWSDVTELTQGVPPEQSGVMLLRADEPTHGFYQNVATYTWVLDGRVPFETIFTGLKEPVPVDAGQVSSLSAIDHASDTHAEARLITRFNDDERDMVSTTLFTWYKLDGTGTRFDDPSVLIQRTLVAVDAQQERVPTFTQLPDSVDKLGQ</sequence>
<dbReference type="STRING" id="35756.GCA_001044155_00824"/>
<reference evidence="1 2" key="1">
    <citation type="submission" date="2018-06" db="EMBL/GenBank/DDBJ databases">
        <authorList>
            <consortium name="Pathogen Informatics"/>
            <person name="Doyle S."/>
        </authorList>
    </citation>
    <scope>NUCLEOTIDE SEQUENCE [LARGE SCALE GENOMIC DNA]</scope>
    <source>
        <strain evidence="1 2">NCTC11862</strain>
    </source>
</reference>
<dbReference type="Proteomes" id="UP000254467">
    <property type="component" value="Unassembled WGS sequence"/>
</dbReference>
<name>A0A376CMM4_9CORY</name>
<dbReference type="AlphaFoldDB" id="A0A376CMM4"/>
<evidence type="ECO:0000313" key="1">
    <source>
        <dbReference type="EMBL" id="STC69573.1"/>
    </source>
</evidence>
<gene>
    <name evidence="1" type="ORF">NCTC11862_01368</name>
</gene>
<keyword evidence="2" id="KW-1185">Reference proteome</keyword>